<organism evidence="2 3">
    <name type="scientific">Ambrosiozyma monospora</name>
    <name type="common">Yeast</name>
    <name type="synonym">Endomycopsis monosporus</name>
    <dbReference type="NCBI Taxonomy" id="43982"/>
    <lineage>
        <taxon>Eukaryota</taxon>
        <taxon>Fungi</taxon>
        <taxon>Dikarya</taxon>
        <taxon>Ascomycota</taxon>
        <taxon>Saccharomycotina</taxon>
        <taxon>Pichiomycetes</taxon>
        <taxon>Pichiales</taxon>
        <taxon>Pichiaceae</taxon>
        <taxon>Ambrosiozyma</taxon>
    </lineage>
</organism>
<dbReference type="AlphaFoldDB" id="A0A9W6T5V6"/>
<feature type="transmembrane region" description="Helical" evidence="1">
    <location>
        <begin position="48"/>
        <end position="68"/>
    </location>
</feature>
<feature type="transmembrane region" description="Helical" evidence="1">
    <location>
        <begin position="74"/>
        <end position="96"/>
    </location>
</feature>
<keyword evidence="1" id="KW-0812">Transmembrane</keyword>
<accession>A0A9W6T5V6</accession>
<keyword evidence="3" id="KW-1185">Reference proteome</keyword>
<keyword evidence="1" id="KW-0472">Membrane</keyword>
<sequence length="167" mass="19715">MDFHSFTLKHFQFTGNPNYDEPLNSALSYTLTTLQFLQDAYIQFNTNYPSICSVVKIIIVLYIISKIFSSVFRSIMNTIVGTIKLIVFLLLIYEFARIYYGEQKTQLMLADLKTVEYVVMVVYRYVYKIVFDLMSGDLRNAEEILGELSQKFIDTQYQFKQYEQNQF</sequence>
<name>A0A9W6T5V6_AMBMO</name>
<dbReference type="Proteomes" id="UP001165063">
    <property type="component" value="Unassembled WGS sequence"/>
</dbReference>
<evidence type="ECO:0000313" key="3">
    <source>
        <dbReference type="Proteomes" id="UP001165063"/>
    </source>
</evidence>
<gene>
    <name evidence="2" type="ORF">Amon01_000940300</name>
</gene>
<evidence type="ECO:0000256" key="1">
    <source>
        <dbReference type="SAM" id="Phobius"/>
    </source>
</evidence>
<dbReference type="EMBL" id="BSXU01011060">
    <property type="protein sequence ID" value="GME73851.1"/>
    <property type="molecule type" value="Genomic_DNA"/>
</dbReference>
<evidence type="ECO:0000313" key="2">
    <source>
        <dbReference type="EMBL" id="GME73851.1"/>
    </source>
</evidence>
<reference evidence="2" key="1">
    <citation type="submission" date="2023-04" db="EMBL/GenBank/DDBJ databases">
        <title>Ambrosiozyma monospora NBRC 1965.</title>
        <authorList>
            <person name="Ichikawa N."/>
            <person name="Sato H."/>
            <person name="Tonouchi N."/>
        </authorList>
    </citation>
    <scope>NUCLEOTIDE SEQUENCE</scope>
    <source>
        <strain evidence="2">NBRC 1965</strain>
    </source>
</reference>
<protein>
    <submittedName>
        <fullName evidence="2">Unnamed protein product</fullName>
    </submittedName>
</protein>
<keyword evidence="1" id="KW-1133">Transmembrane helix</keyword>
<comment type="caution">
    <text evidence="2">The sequence shown here is derived from an EMBL/GenBank/DDBJ whole genome shotgun (WGS) entry which is preliminary data.</text>
</comment>
<proteinExistence type="predicted"/>